<proteinExistence type="predicted"/>
<comment type="caution">
    <text evidence="1">The sequence shown here is derived from an EMBL/GenBank/DDBJ whole genome shotgun (WGS) entry which is preliminary data.</text>
</comment>
<evidence type="ECO:0000313" key="1">
    <source>
        <dbReference type="EMBL" id="KKN57054.1"/>
    </source>
</evidence>
<accession>A0A0F9RQT8</accession>
<gene>
    <name evidence="1" type="ORF">LCGC14_0566120</name>
</gene>
<organism evidence="1">
    <name type="scientific">marine sediment metagenome</name>
    <dbReference type="NCBI Taxonomy" id="412755"/>
    <lineage>
        <taxon>unclassified sequences</taxon>
        <taxon>metagenomes</taxon>
        <taxon>ecological metagenomes</taxon>
    </lineage>
</organism>
<name>A0A0F9RQT8_9ZZZZ</name>
<protein>
    <submittedName>
        <fullName evidence="1">Uncharacterized protein</fullName>
    </submittedName>
</protein>
<sequence>NSLISNSIYSNTDPLDHVSWEVREDDIFAAVKHVLVEDDIIINNPITYITFSTLNVSNLYDGQIGVENFVHMKQVFYYNTSGEEDVQQLLSEHDYDIDEEGIITFPEASVIHNLYQNSTDVKDNLIYFEYYYAGEINEHLLLPNADGFFINFTMPSIYYDHTTIERLVISFNDVLGNLFSVILYDIDLREYFLPSEKDNYEETIFGLGQMMVIPLYISFDDIQISNLNHKFELKLLESISFTVSDSERWPGSFIQDVGNFTVLNLPYQRIGIKDLRLYNLISDSIDVDGNGYVNSTIEFRSPDYYNFYASDIFKIKRLNIEFTDLKVFSNKNEIAPQSTVNVEYSDIIELNYRWNNSLDRVLLNEIYQLPITLNDTSSNEIISLGLSHWITKIDYDSLSGYLTKYYYSEFEVPKILDVFNVGFNSLGTPIFNISFVDAPSFTLNVTQESLLLNNQIYLSNDDFELEYGNTLLLEGTIRDNDEYIIEDEVYNYFYQEALDGETVHHLDFISPLEDDTFIDKEEFAIYYVDNNLEKIPLYSTLNGRYYRDSTILKYNTDPQISYIDNAFLLNIFWEKNASNFINYDTILLISYKILKGRPISPLSYSTTDSFGNNKHTNLLEIPFARYDMLSRDWVTEDDFIERFLVDKKLLYKDVQSTDATIQGPQFEESQTIQTGIINLGYVEVNKSSSNKFTLVNSSEYSWSINQNGELIVSSLDYSSGDVFRIWYLTYRPTRISHPLNNSISQISYLTIKNQTGYEFNLTLNQDYTLSDDGYSIYFFDLYNLILKSGNFTIMDSFEMKYHAHLSRMVDLSSNILLLLQDSNGNEIPIDTVKINSLGFFEYSKPLRLKEPYELKTSLSLPLGGGKRLVHTALSYLPTKIYNKSSDQFVVLDYISENGDYIYPYKESNKWVKPFTVTTIPNRVKLEVVQDITQDIVINQDFIKEREYLFNLNPAEMIESGEEYTRVMIDALVKEEYEITFKLLEFDSETDTGTPVNNSIIWLHMGLMPKSKSQFINDRAILDEYGISPYFESLGTEEITFKGPGTGANKMYGRPLTYELNNYQANFSAYGPITWTYDITNEFGEVSFNMTFDKEYLSMFSDIFGSIEEITSIEDISLYIRAFSSYFDWDDFAIDTPNQYLSSKDGLVYDGSNKIENYDFTKLSLQDSTYVEGVINLHKKPIAIASNDYLSYTLPDGEIKTEFDPITVHLSGREADIIPTGEFQTVETLTKSYESSEIEPTQISIFNLESAPDIGQGIPDSGYDVTINFVNPSGVVINTFTRDIQIAGDNGYFTVDSTTVEALMAELMEGTEAGPGISSLQIRIDESTYYKASAPLSFPIEIKAANWLKFGEKNTEIDLLDPFINAYGSVFNGDDGTEIAPFESSFPHLIGTIWVEPDFLGEVDDKERSIQDYVEINLIASVLDQQEAITDLNEGTLTNFPLRESIMLRPGNRDGFLKLDVGLGPEDAFLMDDIARLNLSFSINYNADDIYRDDRDVTIYILDLRIESNPSSSNPNTIWSLYEDQTTSGVSNLEINKWRTFDDTQNSDITLGGTVNDETYGVNYDHIYESGTSQYGIEVDSELLTLFNLGTIEPIKVIGRQGGFDHEFTDWSTFPSPQTLSEQSIVQFNTDTPDPDTEFTIIYKFTFNFNSKFYGKIELGPNFDELNESWISFDLEDGLLSRAINNESFMFTRYNQTFIGDGTTTDFTLDYTIQNVPTFNDSYFIIYNEEDLGTIIDRTIVGGFPQITFETAPTLDIPFDVVYGVRSQYEIGYGFQKKDKQFSDSVRLIQNHDEGSEIYPISDGTDTFPTITLADPSLYINLDNAPTRTILELYEIPFLYAPEINLSIKFDPIIVNQIKNLPTEKNLLSIMFDFVLPEHDVYFTDTLEIALDYTAITPDLVSDTYTVAYTKDLQGIYDTYGSTSLDIYISISQISNDSYIPYIILEQFDYLCDTHLLEMYSEMPVDNDNNLNVTAVISTPHYNQIFSRPFIDGTQYGDSPFGLKDGAEITVGLKGLPHSKLVSLEGTFGSYTFNDLGDSETLPINNANFYMIPNLGLFTEGYNSDEPIYQDGFVNLYYGSGTEVDGEQYHSDDISMVHENPLQPVSDYKSWITDGIPDSWENTFTITDQFLSTQSIDVSGTVLYHELFDLTTDILSKIELEEILGTISRAQFAVRLNDSIYVDQIRTVGSPYEYKLSVQGFPIGDYVDGDYCKVQTSWQTPDFDSRPETSIAEEVTDYTLEFAPNNSAYIVFYQLSGDINTNYSVGNKIMVDYWANHRFTEGFDYNIIEDPVNPFESILVWDYQINSIDSYTMHPDFSIDSTFNLEYATLDWSIVDASYINDGQDVFTFRPTTLANISVLYFNEAPENLENFSIYGVIPNDQFDDTSVFKDIYVEIWEGTDESTIKTYKVQEDPILYSYIYQDLVESDHYLLDYTAIDVEIKAREGANWGLVPDSLVFIEVSPISDQLRYPIEHTPFNYDYLEAGNNAYHITLTIEGMSPIYSYDTAEFNKYVSRIENNFIYFNDNNYSEDGYIANQTQITLDYKYKLQPGLIDQEHMLMAIYPWSNVFDNILQSGDGSISYRERYRKLSGSSIISPFEYSLSIDETYSLFLSYRLNRREYFEERFEIDYSTTDYTFDYLPDGLDSYITEFDGSISSVYYYNKAGEATELNSLLYTATNHKITLFDKRVIQSGIHPNIQLRTIQNPITEENEISEFYVSFFAQPYDSSFASHKFSYKTDDLEETLNVNYWSVLGGESLDVMPNFGAYYYNNLDESTFDESINHATQISAYLEEGDTLSFDIAGELSWYDSDLLQDIRDGDKYLALYMNTAFDNFESLDKIKVELNDSTNVIDFFYISAEELDEYDFTLKIDLPTTPNSLETIRLTPFFRTDLEYSTDNLIGKTQFDFVEWDSTKTSYNSDGTKVMYYTLENPIHITELSNYEIAYLFNDELEYLSQPEDIELAWSDETLTEGLEIHILQIPELYIDPDIPSIDSRFKDGDTFYVKYNSPVERTIQLGVEKLYFQKKPFNYDTFPEIAEIRLINTNNTLDYDQFILPYSYNILIPTTPFHTEYLGDYRELTVDINPNLIDSEYIVDGRVDFSDIVISVPNPAFELTIEEINIIQETTDTFPHDSVFSDYIWRNTEKEILFSGVDPSSDSEVYQLNLANEPLFYNDIDEDKWLEYLTIYDEHGNYYSAGSQGDQYTLLWDSITGDFTWNEAFNQYQDIWGIETELPMIIEPETKLYFEYSAATSWSEPFNLDYENLDAGTVEVDYDNHFPLDPRYYTVNGFTFENQEYDYELEQFYSESFTVYSSSANYELTFDIDYDMLTDFTNLALYKVVALYPDYTQFIIVDDDTNYDIIYNPAGKTIEIIDLIPGDGLLDQFDSITVILNFTSGPVSTLTQLSLSNNFNQTYITDPEDTFDGIMNIWFDYFEDSGYYLFSEDYSTITTDATSFKSISFTNNPHLGNSLILKGYNEYELYLNYEISENKFDTIYVADMDQDGHVDYKRETDIDKDGTIDIIKYGVQDSENFQNIIWYKIIQNTIDISKMIEKKSETTETEWFELRGFDPVLEVELKKQGYKGWLLLKGKRIIDKNTITIIHEYSYSYSIKFDYDLDGYSDAQIEYNKVENVVYYNVDVITKTIIFNGSDYDNYDPNDWLSQLYIQDAHLESTTKSFTEELIYYDLEEGDILETRHYTDGFINNDESLFDTGEALSITNTESGEQMKISPDALMFNISHTNWNTETWSVDNVPIKFDTVKVKKSGEDDAVSNIYDAKIIINIPGRNSLYYDFLKDSPLDERYPNTKFVVEGVLITPDAGVYVTSDKDVYLTSSDHKEARLSNEDGVGEGSYLYYDSDSNGFYETVYILSPDNNGDGVYNVIGIGYNYHGSHDFVPYDTIPTNTEEFGTIATAQSSDITFDTSDSKILDIYQKENIDRVYPHDVTDGIIAMTHIFDISQLVIDSEAGKLYPGLYDDVKKQRYANVFNSYKNNLWIEVRIEVSKSLVAGIASAVVSSLYSTWLAPFVFAGLYFLMSLDRGDPAFLAEQQVKGRTFYSEGSDFTNPPSLNEKSITVIDREGMEAVTNQHAGAYYTTVFGGEPGDIYEASVISSPPSIWRYAEIEAAGSHYGWLFVDSPTGPQYVRKTYDLGLEGEYIDPVPQFTDFNLDYFLITSELPALEDTLNKRYSPTKNVFRVELYMDSANVYDPHSIPHAGELNIDSASRLDLYDAYKENTIGYLEQEVELQSEGQFDSIRPLVINGISQYVFVDSHDELVSRTSPLSPLYSPIIVGQTRYDELISQGKYRNSIISVQADCAYGTENDVFNVYQLHPSEVMEGYSAKIPLSPTEFNYPITSITIEVKEQLGIIVKTVDVNAEDYTIVDGNLFFTKTLEEIVFEDKAEWQSLSSKKVARRVIRWIDGVRRISTRYVFQTIDLNYNIKISFATVVPYSDSFNLDADPYAAVPSLNIPDFNIFLAGMDYAGYHQGAPLDLLDINSNVASYGLIGDAPVPQDIIDTTSNEQARLVLAQATSYTMLDYFNQVQMGFEDAEGLAERDYTVLVTFWSTLISTLVMLPVTVAGMLYKTPVAALGGLSVSKALAQSLLRIPLGISSEIFEELYIDPMIEEAISGMVRELGGDEETASLWSLFATSFREAFTGGITGQLNLIRDANVETHLSIIHNIGKLAGFRYSKMPSITLKGVTKFLMATASLFFGGADIFVMSVGLDIATDKISEKLKNYHLKGTLPTTSVDKAEGMPSTVPVDISAINIAWLFNSEKATIKTTTKVVSETKLFDTSHEIVSITSGLGGVYPSINYMNDNSPGQGSQEDAIERNKANLEEIEKLKMKNSEAKKYLPSGKWNSFEITMIQYALESLRNQQLNGESVLFKNSISGGIKKHIFEAVQQKSRDGDVLTELESTILLTDPRSRELVTNKPYYSNIEVGTGIPSPFATILRNFMGDIRLELRMMEVLKSLDTRAELDNILFYDRKEINTIAAVVAKLENNRFIKSGNIEAHLLDTWLARIEAKIQELPISKKQINQYIDEIRFKFNHYYSISGYLNPNQFYLPAKLLVIKVGEVLARSGIPGISENTIAQINRVFPGPGIGGLYVGLKEKPNQITEIRTIEEYRQRILATFGRYISEGDIAYINEFFKNYKQIVELYNRGKSHLKHIPDSIKKTLLQKLIDASPALQSGDSAFSIYRILIGDPDNADAWMKDVPKGEDPARILIGKYFNIKKRISILSTKSFLAEGIVIHLQTMKKFQRDATKIVDTFIKKHFMNKKLSGLIGDLQYEMTYKVWLAYSTYYQDPNIPINRVGLGGYYSLEHGRKLAGNALNELKSKVEILLTSDEFIALDDVLSDIVNSFGFSTKPQNPVYYKSIRNDKSNLEIYQEAINAIEQYATYRNIDLNKVGKSKYYTNEPIISDRGLSFLPSIPKYTKLRNELLNIRANHLSDPDIYQHIRADSTRFSSLNRLVYNQDLKKQPIPLSQTEFERIRKAFFTILIDKGIISEWKAGDRGAPHVVQKLLEYADGLGTNQHQDFVRKLHNAVDIVLLGTELTLSITVDGDDFAGQLDGLIYDYEYDSRFMELYVFDFKPQYQVGNRLAQSYAMAIPQVSGYTLTLQEKVNIKMKSIILSKDGAIMFDPNIVLPLFNKFMSIVIDNRENPFEALAKLIRP</sequence>
<dbReference type="EMBL" id="LAZR01000821">
    <property type="protein sequence ID" value="KKN57054.1"/>
    <property type="molecule type" value="Genomic_DNA"/>
</dbReference>
<feature type="non-terminal residue" evidence="1">
    <location>
        <position position="1"/>
    </location>
</feature>
<reference evidence="1" key="1">
    <citation type="journal article" date="2015" name="Nature">
        <title>Complex archaea that bridge the gap between prokaryotes and eukaryotes.</title>
        <authorList>
            <person name="Spang A."/>
            <person name="Saw J.H."/>
            <person name="Jorgensen S.L."/>
            <person name="Zaremba-Niedzwiedzka K."/>
            <person name="Martijn J."/>
            <person name="Lind A.E."/>
            <person name="van Eijk R."/>
            <person name="Schleper C."/>
            <person name="Guy L."/>
            <person name="Ettema T.J."/>
        </authorList>
    </citation>
    <scope>NUCLEOTIDE SEQUENCE</scope>
</reference>